<protein>
    <submittedName>
        <fullName evidence="1">Uncharacterized protein</fullName>
    </submittedName>
</protein>
<evidence type="ECO:0000313" key="2">
    <source>
        <dbReference type="Proteomes" id="UP000572377"/>
    </source>
</evidence>
<evidence type="ECO:0000313" key="1">
    <source>
        <dbReference type="EMBL" id="NNU80425.1"/>
    </source>
</evidence>
<sequence length="68" mass="6828">MTSLSPTRGRSTGGRALGLSVDPADAMLATAGMLSLAVGARVETRAAICVVPGRKPGGLPTYLTEAQT</sequence>
<accession>A0A849L2B9</accession>
<reference evidence="1 2" key="1">
    <citation type="submission" date="2020-05" db="EMBL/GenBank/DDBJ databases">
        <title>Gimesia benthica sp. nov., a novel planctomycete isolated from a deep-sea water sample of the Northwest Indian Ocean.</title>
        <authorList>
            <person name="Wang J."/>
            <person name="Ruan C."/>
            <person name="Song L."/>
            <person name="Zhu Y."/>
            <person name="Li A."/>
            <person name="Zheng X."/>
            <person name="Wang L."/>
            <person name="Lu Z."/>
            <person name="Huang Y."/>
            <person name="Du W."/>
            <person name="Zhou Y."/>
            <person name="Huang L."/>
            <person name="Dai X."/>
        </authorList>
    </citation>
    <scope>NUCLEOTIDE SEQUENCE [LARGE SCALE GENOMIC DNA]</scope>
    <source>
        <strain evidence="1 2">YYQ-30</strain>
    </source>
</reference>
<proteinExistence type="predicted"/>
<dbReference type="EMBL" id="JABFBC010000001">
    <property type="protein sequence ID" value="NNU80425.1"/>
    <property type="molecule type" value="Genomic_DNA"/>
</dbReference>
<dbReference type="AlphaFoldDB" id="A0A849L2B9"/>
<dbReference type="RefSeq" id="WP_171324179.1">
    <property type="nucleotide sequence ID" value="NZ_JABFBC010000001.1"/>
</dbReference>
<dbReference type="Proteomes" id="UP000572377">
    <property type="component" value="Unassembled WGS sequence"/>
</dbReference>
<comment type="caution">
    <text evidence="1">The sequence shown here is derived from an EMBL/GenBank/DDBJ whole genome shotgun (WGS) entry which is preliminary data.</text>
</comment>
<organism evidence="1 2">
    <name type="scientific">Halovulum dunhuangense</name>
    <dbReference type="NCBI Taxonomy" id="1505036"/>
    <lineage>
        <taxon>Bacteria</taxon>
        <taxon>Pseudomonadati</taxon>
        <taxon>Pseudomonadota</taxon>
        <taxon>Alphaproteobacteria</taxon>
        <taxon>Rhodobacterales</taxon>
        <taxon>Paracoccaceae</taxon>
        <taxon>Halovulum</taxon>
    </lineage>
</organism>
<gene>
    <name evidence="1" type="ORF">HMH01_08220</name>
</gene>
<keyword evidence="2" id="KW-1185">Reference proteome</keyword>
<name>A0A849L2B9_9RHOB</name>